<feature type="compositionally biased region" description="Basic and acidic residues" evidence="1">
    <location>
        <begin position="459"/>
        <end position="472"/>
    </location>
</feature>
<dbReference type="AlphaFoldDB" id="A0A0D2ALV6"/>
<dbReference type="EMBL" id="KN847567">
    <property type="protein sequence ID" value="KIW00099.1"/>
    <property type="molecule type" value="Genomic_DNA"/>
</dbReference>
<dbReference type="VEuPathDB" id="FungiDB:PV09_08285"/>
<feature type="region of interest" description="Disordered" evidence="1">
    <location>
        <begin position="1"/>
        <end position="81"/>
    </location>
</feature>
<dbReference type="InterPro" id="IPR036322">
    <property type="entry name" value="WD40_repeat_dom_sf"/>
</dbReference>
<dbReference type="PANTHER" id="PTHR13268">
    <property type="entry name" value="BREAST CARCINOMA AMPLIFIED SEQUENCE 3"/>
    <property type="match status" value="1"/>
</dbReference>
<dbReference type="Proteomes" id="UP000053259">
    <property type="component" value="Unassembled WGS sequence"/>
</dbReference>
<dbReference type="SUPFAM" id="SSF50978">
    <property type="entry name" value="WD40 repeat-like"/>
    <property type="match status" value="1"/>
</dbReference>
<dbReference type="InParanoid" id="A0A0D2ALV6"/>
<gene>
    <name evidence="2" type="ORF">PV09_08285</name>
</gene>
<feature type="compositionally biased region" description="Low complexity" evidence="1">
    <location>
        <begin position="320"/>
        <end position="337"/>
    </location>
</feature>
<sequence length="1113" mass="121868">MSPPDNPHQNPPPQNLSFLYQRHRSRVQDFQQLPRPTSLGNHDLDRRETYGEKFSRMYPRDVRQTSGGGQRYGSPSSPHPVTSPLLSALSATTNTAAQYTSDWTKSLPYFASGPSVGVADSPPNAIPIQVPRDAMSASPPSVKPHSQPTNNPLPSLSPRVNPSRERRASLYSQTDNFNLYRGNAPLPHEDQPHFHLGGLPDLDSIGVPQQPVFNGLMPGEKGYFCGWDTLGNAGHAPSAAAENVIITGYEGGLNVYRVNKKEKPVLIGYLKGLKGAVLDAKILPWTFSNDPGVNERPYIALVIHGPVIEDVVEPQHSSDESAAMSADDDSPTPSTRPASRRDNYPSADEAIKTYRTTVEVYSLATARHIETIFAAPPVPFKMPMSPFSDFSIPSPVGDLKLDANGKFLIVASGESGEIFVFSPGNKAKTGNLETVRCIGKLWTTVEKRNARRTSNGNAARHEPSTEEPEPRCKTPLFSLSHRFLALVPPAHSTYSINGTANLDSSARKPPGIGNHVAPAQVASTCDTDENESSDFMNRMSREVTQRAVVAGTYLKDRGMKAWDNYWNPGNNQPRSRASYPVGDQVVMAPLPPTHGFNGPIAETTESQVAIYDLQRFLDAEEVSKIMKGRNPLSPLASFDLASGCSLLSFAPSGLHLLTISRKGDVHNVWSLMKMKDARAGPSSTITTKPIVRKIFTSTRMTTTKIIDVDWSEPHGQRFALLSENGTVHVHDIPASRFKWPPARRSGQSYSAQRSHEEARAAKGRVGYGGYAFNALNGASQWVQNARQRSLSGQLAFGSLALTPANFSKKAVKAGFKQGASAIAQGATNLWHVSDNKLYLQSKLDVLRPRSIRLLTGRNMHGYLGVVAAGLVCLYQIKTVTSSRSTQGPRMYHAKISKKGIDYTLNAIPSDQFAPAIRAIMESRASGATTMPEGATVSGHWSLRAPHTSLRTAVLHGRSEDWRNMVEFTTNPAHIAFHQDGRVSLFGFAEPEQPPPRMPDRSSTQEDFQQYDADRRAYEEEVLIPHVRAEHHVDDDSPWLFGAPLRGLRTIKEGAGGFTPTEDEEGDFEYNMVKLDDGTGTLVLNTVPRTSKAEDEFFEDGAELVDFSEGIDRA</sequence>
<organism evidence="2 3">
    <name type="scientific">Verruconis gallopava</name>
    <dbReference type="NCBI Taxonomy" id="253628"/>
    <lineage>
        <taxon>Eukaryota</taxon>
        <taxon>Fungi</taxon>
        <taxon>Dikarya</taxon>
        <taxon>Ascomycota</taxon>
        <taxon>Pezizomycotina</taxon>
        <taxon>Dothideomycetes</taxon>
        <taxon>Pleosporomycetidae</taxon>
        <taxon>Venturiales</taxon>
        <taxon>Sympoventuriaceae</taxon>
        <taxon>Verruconis</taxon>
    </lineage>
</organism>
<evidence type="ECO:0000313" key="2">
    <source>
        <dbReference type="EMBL" id="KIW00099.1"/>
    </source>
</evidence>
<feature type="region of interest" description="Disordered" evidence="1">
    <location>
        <begin position="121"/>
        <end position="166"/>
    </location>
</feature>
<dbReference type="GO" id="GO:0006914">
    <property type="term" value="P:autophagy"/>
    <property type="evidence" value="ECO:0007669"/>
    <property type="project" value="InterPro"/>
</dbReference>
<keyword evidence="3" id="KW-1185">Reference proteome</keyword>
<evidence type="ECO:0000256" key="1">
    <source>
        <dbReference type="SAM" id="MobiDB-lite"/>
    </source>
</evidence>
<dbReference type="RefSeq" id="XP_016209968.1">
    <property type="nucleotide sequence ID" value="XM_016362151.1"/>
</dbReference>
<feature type="compositionally biased region" description="Polar residues" evidence="1">
    <location>
        <begin position="144"/>
        <end position="160"/>
    </location>
</feature>
<reference evidence="2 3" key="1">
    <citation type="submission" date="2015-01" db="EMBL/GenBank/DDBJ databases">
        <title>The Genome Sequence of Ochroconis gallopava CBS43764.</title>
        <authorList>
            <consortium name="The Broad Institute Genomics Platform"/>
            <person name="Cuomo C."/>
            <person name="de Hoog S."/>
            <person name="Gorbushina A."/>
            <person name="Stielow B."/>
            <person name="Teixiera M."/>
            <person name="Abouelleil A."/>
            <person name="Chapman S.B."/>
            <person name="Priest M."/>
            <person name="Young S.K."/>
            <person name="Wortman J."/>
            <person name="Nusbaum C."/>
            <person name="Birren B."/>
        </authorList>
    </citation>
    <scope>NUCLEOTIDE SEQUENCE [LARGE SCALE GENOMIC DNA]</scope>
    <source>
        <strain evidence="2 3">CBS 43764</strain>
    </source>
</reference>
<dbReference type="STRING" id="253628.A0A0D2ALV6"/>
<feature type="region of interest" description="Disordered" evidence="1">
    <location>
        <begin position="501"/>
        <end position="533"/>
    </location>
</feature>
<dbReference type="HOGENOM" id="CLU_005319_0_0_1"/>
<dbReference type="GeneID" id="27316258"/>
<dbReference type="OrthoDB" id="3938623at2759"/>
<evidence type="ECO:0008006" key="4">
    <source>
        <dbReference type="Google" id="ProtNLM"/>
    </source>
</evidence>
<dbReference type="GO" id="GO:0042594">
    <property type="term" value="P:response to starvation"/>
    <property type="evidence" value="ECO:0007669"/>
    <property type="project" value="TreeGrafter"/>
</dbReference>
<evidence type="ECO:0000313" key="3">
    <source>
        <dbReference type="Proteomes" id="UP000053259"/>
    </source>
</evidence>
<dbReference type="PANTHER" id="PTHR13268:SF0">
    <property type="entry name" value="BCAS3 MICROTUBULE ASSOCIATED CELL MIGRATION FACTOR"/>
    <property type="match status" value="1"/>
</dbReference>
<proteinExistence type="predicted"/>
<feature type="compositionally biased region" description="Basic and acidic residues" evidence="1">
    <location>
        <begin position="42"/>
        <end position="63"/>
    </location>
</feature>
<accession>A0A0D2ALV6</accession>
<name>A0A0D2ALV6_9PEZI</name>
<dbReference type="InterPro" id="IPR045142">
    <property type="entry name" value="BCAS3-like"/>
</dbReference>
<feature type="compositionally biased region" description="Polar residues" evidence="1">
    <location>
        <begin position="28"/>
        <end position="40"/>
    </location>
</feature>
<feature type="region of interest" description="Disordered" evidence="1">
    <location>
        <begin position="448"/>
        <end position="472"/>
    </location>
</feature>
<protein>
    <recommendedName>
        <fullName evidence="4">BCAS3 domain-containing protein</fullName>
    </recommendedName>
</protein>
<feature type="region of interest" description="Disordered" evidence="1">
    <location>
        <begin position="314"/>
        <end position="347"/>
    </location>
</feature>
<dbReference type="GO" id="GO:0005737">
    <property type="term" value="C:cytoplasm"/>
    <property type="evidence" value="ECO:0007669"/>
    <property type="project" value="TreeGrafter"/>
</dbReference>
<feature type="compositionally biased region" description="Pro residues" evidence="1">
    <location>
        <begin position="1"/>
        <end position="14"/>
    </location>
</feature>